<evidence type="ECO:0000313" key="1">
    <source>
        <dbReference type="EMBL" id="TQK76384.1"/>
    </source>
</evidence>
<reference evidence="1 2" key="1">
    <citation type="submission" date="2019-06" db="EMBL/GenBank/DDBJ databases">
        <title>Sequencing the genomes of 1000 actinobacteria strains.</title>
        <authorList>
            <person name="Klenk H.-P."/>
        </authorList>
    </citation>
    <scope>NUCLEOTIDE SEQUENCE [LARGE SCALE GENOMIC DNA]</scope>
    <source>
        <strain evidence="1 2">DSM 10596</strain>
    </source>
</reference>
<comment type="caution">
    <text evidence="1">The sequence shown here is derived from an EMBL/GenBank/DDBJ whole genome shotgun (WGS) entry which is preliminary data.</text>
</comment>
<dbReference type="Proteomes" id="UP000316181">
    <property type="component" value="Unassembled WGS sequence"/>
</dbReference>
<evidence type="ECO:0000313" key="2">
    <source>
        <dbReference type="Proteomes" id="UP000316181"/>
    </source>
</evidence>
<proteinExistence type="predicted"/>
<keyword evidence="2" id="KW-1185">Reference proteome</keyword>
<protein>
    <submittedName>
        <fullName evidence="1">Uncharacterized protein</fullName>
    </submittedName>
</protein>
<name>A0A542SP27_9MICO</name>
<organism evidence="1 2">
    <name type="scientific">Rarobacter incanus</name>
    <dbReference type="NCBI Taxonomy" id="153494"/>
    <lineage>
        <taxon>Bacteria</taxon>
        <taxon>Bacillati</taxon>
        <taxon>Actinomycetota</taxon>
        <taxon>Actinomycetes</taxon>
        <taxon>Micrococcales</taxon>
        <taxon>Rarobacteraceae</taxon>
        <taxon>Rarobacter</taxon>
    </lineage>
</organism>
<sequence length="234" mass="25363">MESSGPGNTANCTVDGVCASPRVAGERVAPCERGPALPAGEYVMPAILANIARTASIVDTCGQRYHFGTQVKADPLIAEGKTVQSIWYMTKAVQYMVKDVSDGGGPSSDYGREHGRRLHYAAHLMACDKAARGRHSLFFKARAHDQGGARSRVVTVSDARGRATSEHTRWSLTGLTRAVQRRHRQDYAALMAKSEASCSDRFVWAVAARRLVDGERAATALDRVLRNVHGRAPD</sequence>
<dbReference type="AlphaFoldDB" id="A0A542SP27"/>
<accession>A0A542SP27</accession>
<gene>
    <name evidence="1" type="ORF">FB389_1055</name>
</gene>
<dbReference type="EMBL" id="VFNV01000001">
    <property type="protein sequence ID" value="TQK76384.1"/>
    <property type="molecule type" value="Genomic_DNA"/>
</dbReference>